<keyword evidence="2" id="KW-1185">Reference proteome</keyword>
<comment type="caution">
    <text evidence="1">The sequence shown here is derived from an EMBL/GenBank/DDBJ whole genome shotgun (WGS) entry which is preliminary data.</text>
</comment>
<evidence type="ECO:0000313" key="2">
    <source>
        <dbReference type="Proteomes" id="UP001359559"/>
    </source>
</evidence>
<dbReference type="Proteomes" id="UP001359559">
    <property type="component" value="Unassembled WGS sequence"/>
</dbReference>
<proteinExistence type="predicted"/>
<gene>
    <name evidence="1" type="ORF">RJT34_11418</name>
</gene>
<organism evidence="1 2">
    <name type="scientific">Clitoria ternatea</name>
    <name type="common">Butterfly pea</name>
    <dbReference type="NCBI Taxonomy" id="43366"/>
    <lineage>
        <taxon>Eukaryota</taxon>
        <taxon>Viridiplantae</taxon>
        <taxon>Streptophyta</taxon>
        <taxon>Embryophyta</taxon>
        <taxon>Tracheophyta</taxon>
        <taxon>Spermatophyta</taxon>
        <taxon>Magnoliopsida</taxon>
        <taxon>eudicotyledons</taxon>
        <taxon>Gunneridae</taxon>
        <taxon>Pentapetalae</taxon>
        <taxon>rosids</taxon>
        <taxon>fabids</taxon>
        <taxon>Fabales</taxon>
        <taxon>Fabaceae</taxon>
        <taxon>Papilionoideae</taxon>
        <taxon>50 kb inversion clade</taxon>
        <taxon>NPAAA clade</taxon>
        <taxon>indigoferoid/millettioid clade</taxon>
        <taxon>Phaseoleae</taxon>
        <taxon>Clitoria</taxon>
    </lineage>
</organism>
<reference evidence="1 2" key="1">
    <citation type="submission" date="2024-01" db="EMBL/GenBank/DDBJ databases">
        <title>The genomes of 5 underutilized Papilionoideae crops provide insights into root nodulation and disease resistance.</title>
        <authorList>
            <person name="Yuan L."/>
        </authorList>
    </citation>
    <scope>NUCLEOTIDE SEQUENCE [LARGE SCALE GENOMIC DNA]</scope>
    <source>
        <strain evidence="1">LY-2023</strain>
        <tissue evidence="1">Leaf</tissue>
    </source>
</reference>
<accession>A0AAN9JM17</accession>
<evidence type="ECO:0000313" key="1">
    <source>
        <dbReference type="EMBL" id="KAK7300571.1"/>
    </source>
</evidence>
<dbReference type="EMBL" id="JAYKXN010000003">
    <property type="protein sequence ID" value="KAK7300571.1"/>
    <property type="molecule type" value="Genomic_DNA"/>
</dbReference>
<sequence>MRRFRFFIHACVCYLDFEMIDDAHLTWDPSPLSIMHILQCAKAKKVKRIKHKRKNAPRIPWKFGFQNGFLA</sequence>
<protein>
    <submittedName>
        <fullName evidence="1">Uncharacterized protein</fullName>
    </submittedName>
</protein>
<dbReference type="AlphaFoldDB" id="A0AAN9JM17"/>
<name>A0AAN9JM17_CLITE</name>